<dbReference type="Pfam" id="PF07250">
    <property type="entry name" value="Glyoxal_oxid_N"/>
    <property type="match status" value="1"/>
</dbReference>
<dbReference type="AlphaFoldDB" id="A0AAV6W077"/>
<dbReference type="PANTHER" id="PTHR32208">
    <property type="entry name" value="SECRETED PROTEIN-RELATED"/>
    <property type="match status" value="1"/>
</dbReference>
<dbReference type="InterPro" id="IPR015202">
    <property type="entry name" value="GO-like_E_set"/>
</dbReference>
<organism evidence="6 7">
    <name type="scientific">Buddleja alternifolia</name>
    <dbReference type="NCBI Taxonomy" id="168488"/>
    <lineage>
        <taxon>Eukaryota</taxon>
        <taxon>Viridiplantae</taxon>
        <taxon>Streptophyta</taxon>
        <taxon>Embryophyta</taxon>
        <taxon>Tracheophyta</taxon>
        <taxon>Spermatophyta</taxon>
        <taxon>Magnoliopsida</taxon>
        <taxon>eudicotyledons</taxon>
        <taxon>Gunneridae</taxon>
        <taxon>Pentapetalae</taxon>
        <taxon>asterids</taxon>
        <taxon>lamiids</taxon>
        <taxon>Lamiales</taxon>
        <taxon>Scrophulariaceae</taxon>
        <taxon>Buddlejeae</taxon>
        <taxon>Buddleja</taxon>
    </lineage>
</organism>
<dbReference type="Proteomes" id="UP000826271">
    <property type="component" value="Unassembled WGS sequence"/>
</dbReference>
<feature type="domain" description="Retrovirus-related Pol polyprotein from transposon TNT 1-94-like beta-barrel" evidence="5">
    <location>
        <begin position="81"/>
        <end position="155"/>
    </location>
</feature>
<dbReference type="CDD" id="cd02851">
    <property type="entry name" value="E_set_GO_C"/>
    <property type="match status" value="1"/>
</dbReference>
<evidence type="ECO:0008006" key="8">
    <source>
        <dbReference type="Google" id="ProtNLM"/>
    </source>
</evidence>
<gene>
    <name evidence="6" type="ORF">BUALT_BualtUnG0051900</name>
</gene>
<dbReference type="Gene3D" id="2.60.40.10">
    <property type="entry name" value="Immunoglobulins"/>
    <property type="match status" value="1"/>
</dbReference>
<dbReference type="InterPro" id="IPR011043">
    <property type="entry name" value="Gal_Oxase/kelch_b-propeller"/>
</dbReference>
<dbReference type="PANTHER" id="PTHR32208:SF62">
    <property type="entry name" value="OXIDASE, PUTATIVE, EXPRESSED-RELATED"/>
    <property type="match status" value="1"/>
</dbReference>
<dbReference type="InterPro" id="IPR014756">
    <property type="entry name" value="Ig_E-set"/>
</dbReference>
<keyword evidence="1" id="KW-0732">Signal</keyword>
<evidence type="ECO:0000259" key="3">
    <source>
        <dbReference type="Pfam" id="PF07250"/>
    </source>
</evidence>
<feature type="domain" description="Galactose oxidase-like Early set" evidence="4">
    <location>
        <begin position="276"/>
        <end position="386"/>
    </location>
</feature>
<accession>A0AAV6W077</accession>
<keyword evidence="7" id="KW-1185">Reference proteome</keyword>
<evidence type="ECO:0000259" key="4">
    <source>
        <dbReference type="Pfam" id="PF09118"/>
    </source>
</evidence>
<dbReference type="Pfam" id="PF22936">
    <property type="entry name" value="Pol_BBD"/>
    <property type="match status" value="1"/>
</dbReference>
<dbReference type="EMBL" id="WHWC01000357">
    <property type="protein sequence ID" value="KAG8362676.1"/>
    <property type="molecule type" value="Genomic_DNA"/>
</dbReference>
<sequence length="387" mass="42172">MAQQVTTNGLNLTSHASNHANTDPSSSAQINNAVGSPQLTSDQIAQLLSLLNKPSNQASDSSFHLAGISYCLSVKHTSNTWILDSGATDHITKSISLLESPKSLTIPKYVHLPDGSIVPVTHTGQVTLTPSIILQNVLFVPSFHHNLLSVSKLSNDSHCSLNFTPTSCIMQGPMLKIPMAIASAGTAGWDLGRNPVLTPVIYRPNNPVELRFEVQNSTSIPRMYHSTAILLRDGRILVSGSNPHAYYNFTGVLFPTDLTMETYSPDYLDARLTRVRPRIISPTSQSLIGHGQQLSINFIAEGRINRDLITVTMVSPPFTTHSFSMNQRLLVLTNDRGTSANVTSLGNSNYQVRVVTPGSNILAPPGYYLLFVVYREVPSTGIWVQIK</sequence>
<reference evidence="6" key="1">
    <citation type="submission" date="2019-10" db="EMBL/GenBank/DDBJ databases">
        <authorList>
            <person name="Zhang R."/>
            <person name="Pan Y."/>
            <person name="Wang J."/>
            <person name="Ma R."/>
            <person name="Yu S."/>
        </authorList>
    </citation>
    <scope>NUCLEOTIDE SEQUENCE</scope>
    <source>
        <strain evidence="6">LA-IB0</strain>
        <tissue evidence="6">Leaf</tissue>
    </source>
</reference>
<evidence type="ECO:0000313" key="7">
    <source>
        <dbReference type="Proteomes" id="UP000826271"/>
    </source>
</evidence>
<evidence type="ECO:0000259" key="5">
    <source>
        <dbReference type="Pfam" id="PF22936"/>
    </source>
</evidence>
<evidence type="ECO:0000313" key="6">
    <source>
        <dbReference type="EMBL" id="KAG8362676.1"/>
    </source>
</evidence>
<evidence type="ECO:0000256" key="1">
    <source>
        <dbReference type="ARBA" id="ARBA00022729"/>
    </source>
</evidence>
<name>A0AAV6W077_9LAMI</name>
<dbReference type="InterPro" id="IPR013783">
    <property type="entry name" value="Ig-like_fold"/>
</dbReference>
<evidence type="ECO:0000256" key="2">
    <source>
        <dbReference type="SAM" id="MobiDB-lite"/>
    </source>
</evidence>
<dbReference type="Pfam" id="PF09118">
    <property type="entry name" value="GO-like_E_set"/>
    <property type="match status" value="1"/>
</dbReference>
<dbReference type="InterPro" id="IPR009880">
    <property type="entry name" value="Glyoxal_oxidase_N"/>
</dbReference>
<feature type="domain" description="Glyoxal oxidase N-terminal" evidence="3">
    <location>
        <begin position="182"/>
        <end position="267"/>
    </location>
</feature>
<dbReference type="InterPro" id="IPR054722">
    <property type="entry name" value="PolX-like_BBD"/>
</dbReference>
<dbReference type="SUPFAM" id="SSF50965">
    <property type="entry name" value="Galactose oxidase, central domain"/>
    <property type="match status" value="1"/>
</dbReference>
<comment type="caution">
    <text evidence="6">The sequence shown here is derived from an EMBL/GenBank/DDBJ whole genome shotgun (WGS) entry which is preliminary data.</text>
</comment>
<protein>
    <recommendedName>
        <fullName evidence="8">Galactose oxidase-like Early set domain-containing protein</fullName>
    </recommendedName>
</protein>
<proteinExistence type="predicted"/>
<feature type="region of interest" description="Disordered" evidence="2">
    <location>
        <begin position="1"/>
        <end position="33"/>
    </location>
</feature>
<dbReference type="InterPro" id="IPR037293">
    <property type="entry name" value="Gal_Oxidase_central_sf"/>
</dbReference>
<dbReference type="Gene3D" id="2.130.10.80">
    <property type="entry name" value="Galactose oxidase/kelch, beta-propeller"/>
    <property type="match status" value="1"/>
</dbReference>
<dbReference type="SUPFAM" id="SSF81296">
    <property type="entry name" value="E set domains"/>
    <property type="match status" value="1"/>
</dbReference>